<keyword evidence="14" id="KW-1185">Reference proteome</keyword>
<evidence type="ECO:0000313" key="13">
    <source>
        <dbReference type="EMBL" id="RDV00662.1"/>
    </source>
</evidence>
<keyword evidence="5" id="KW-0812">Transmembrane</keyword>
<dbReference type="GO" id="GO:0046930">
    <property type="term" value="C:pore complex"/>
    <property type="evidence" value="ECO:0007669"/>
    <property type="project" value="UniProtKB-KW"/>
</dbReference>
<evidence type="ECO:0000256" key="2">
    <source>
        <dbReference type="ARBA" id="ARBA00011233"/>
    </source>
</evidence>
<sequence length="360" mass="38370">MLIKEIGSVIVNRLCRFAVTIGMASMMIPAHAQSSVQLYGIVDAWAGYLRVPGGTGAAQMGGGGLSTSFWGIGGHEDLGGGYRTLFAVEGFFRPQNGQYGSFNGDSFFSRNAYVGVESRHGTLTLGQQSSLLYLQSAQFNPFYASFTFSPTINQLYAGLGTYPSYRTAQGIPGGTSWSNAVQYATSDIDGLVGRVMYAFGNRAGDDGAKKLSAQGTFTRGALAVGATWQYLNFSSSPGDFGNLVPGLRSQSAAQLGVSYDAQVVKLFGEYTYVDNQVSASSYHVNMLQGGAAIPLGLGRVLVSYAFSRDNSPLNQTRRTASVSYDYALSKRTDVYAGYLYDRFSGLSTGSTAGVGIRTRF</sequence>
<evidence type="ECO:0000256" key="1">
    <source>
        <dbReference type="ARBA" id="ARBA00004571"/>
    </source>
</evidence>
<evidence type="ECO:0000256" key="7">
    <source>
        <dbReference type="ARBA" id="ARBA00023065"/>
    </source>
</evidence>
<feature type="domain" description="Porin" evidence="12">
    <location>
        <begin position="29"/>
        <end position="345"/>
    </location>
</feature>
<dbReference type="CDD" id="cd00342">
    <property type="entry name" value="gram_neg_porins"/>
    <property type="match status" value="1"/>
</dbReference>
<dbReference type="GO" id="GO:0015288">
    <property type="term" value="F:porin activity"/>
    <property type="evidence" value="ECO:0007669"/>
    <property type="project" value="UniProtKB-KW"/>
</dbReference>
<name>A0A3D8K7T9_9BURK</name>
<dbReference type="SUPFAM" id="SSF56935">
    <property type="entry name" value="Porins"/>
    <property type="match status" value="1"/>
</dbReference>
<protein>
    <submittedName>
        <fullName evidence="13">Porin</fullName>
    </submittedName>
</protein>
<keyword evidence="6 11" id="KW-0732">Signal</keyword>
<dbReference type="InterPro" id="IPR033900">
    <property type="entry name" value="Gram_neg_porin_domain"/>
</dbReference>
<dbReference type="InterPro" id="IPR023614">
    <property type="entry name" value="Porin_dom_sf"/>
</dbReference>
<organism evidence="13 14">
    <name type="scientific">Trinickia dinghuensis</name>
    <dbReference type="NCBI Taxonomy" id="2291023"/>
    <lineage>
        <taxon>Bacteria</taxon>
        <taxon>Pseudomonadati</taxon>
        <taxon>Pseudomonadota</taxon>
        <taxon>Betaproteobacteria</taxon>
        <taxon>Burkholderiales</taxon>
        <taxon>Burkholderiaceae</taxon>
        <taxon>Trinickia</taxon>
    </lineage>
</organism>
<dbReference type="Pfam" id="PF13609">
    <property type="entry name" value="Porin_4"/>
    <property type="match status" value="1"/>
</dbReference>
<dbReference type="AlphaFoldDB" id="A0A3D8K7T9"/>
<comment type="subunit">
    <text evidence="2">Homotrimer.</text>
</comment>
<accession>A0A3D8K7T9</accession>
<evidence type="ECO:0000256" key="9">
    <source>
        <dbReference type="ARBA" id="ARBA00023136"/>
    </source>
</evidence>
<dbReference type="EMBL" id="QRGA01000001">
    <property type="protein sequence ID" value="RDV00662.1"/>
    <property type="molecule type" value="Genomic_DNA"/>
</dbReference>
<evidence type="ECO:0000256" key="11">
    <source>
        <dbReference type="SAM" id="SignalP"/>
    </source>
</evidence>
<evidence type="ECO:0000256" key="6">
    <source>
        <dbReference type="ARBA" id="ARBA00022729"/>
    </source>
</evidence>
<dbReference type="InterPro" id="IPR050298">
    <property type="entry name" value="Gram-neg_bact_OMP"/>
</dbReference>
<feature type="signal peptide" evidence="11">
    <location>
        <begin position="1"/>
        <end position="32"/>
    </location>
</feature>
<dbReference type="Proteomes" id="UP000256838">
    <property type="component" value="Unassembled WGS sequence"/>
</dbReference>
<evidence type="ECO:0000256" key="10">
    <source>
        <dbReference type="ARBA" id="ARBA00023237"/>
    </source>
</evidence>
<dbReference type="PANTHER" id="PTHR34501">
    <property type="entry name" value="PROTEIN YDDL-RELATED"/>
    <property type="match status" value="1"/>
</dbReference>
<evidence type="ECO:0000256" key="4">
    <source>
        <dbReference type="ARBA" id="ARBA00022452"/>
    </source>
</evidence>
<dbReference type="RefSeq" id="WP_115531933.1">
    <property type="nucleotide sequence ID" value="NZ_QRGA01000001.1"/>
</dbReference>
<keyword evidence="9" id="KW-0472">Membrane</keyword>
<evidence type="ECO:0000313" key="14">
    <source>
        <dbReference type="Proteomes" id="UP000256838"/>
    </source>
</evidence>
<proteinExistence type="predicted"/>
<dbReference type="PANTHER" id="PTHR34501:SF9">
    <property type="entry name" value="MAJOR OUTER MEMBRANE PROTEIN P.IA"/>
    <property type="match status" value="1"/>
</dbReference>
<comment type="subcellular location">
    <subcellularLocation>
        <location evidence="1">Cell outer membrane</location>
        <topology evidence="1">Multi-pass membrane protein</topology>
    </subcellularLocation>
</comment>
<evidence type="ECO:0000259" key="12">
    <source>
        <dbReference type="Pfam" id="PF13609"/>
    </source>
</evidence>
<reference evidence="13 14" key="1">
    <citation type="submission" date="2018-08" db="EMBL/GenBank/DDBJ databases">
        <title>Paraburkholderia sp. DHOM06 isolated from forest soil.</title>
        <authorList>
            <person name="Gao Z.-H."/>
            <person name="Qiu L.-H."/>
        </authorList>
    </citation>
    <scope>NUCLEOTIDE SEQUENCE [LARGE SCALE GENOMIC DNA]</scope>
    <source>
        <strain evidence="13 14">DHOM06</strain>
    </source>
</reference>
<evidence type="ECO:0000256" key="5">
    <source>
        <dbReference type="ARBA" id="ARBA00022692"/>
    </source>
</evidence>
<evidence type="ECO:0000256" key="8">
    <source>
        <dbReference type="ARBA" id="ARBA00023114"/>
    </source>
</evidence>
<comment type="caution">
    <text evidence="13">The sequence shown here is derived from an EMBL/GenBank/DDBJ whole genome shotgun (WGS) entry which is preliminary data.</text>
</comment>
<feature type="chain" id="PRO_5017676641" evidence="11">
    <location>
        <begin position="33"/>
        <end position="360"/>
    </location>
</feature>
<evidence type="ECO:0000256" key="3">
    <source>
        <dbReference type="ARBA" id="ARBA00022448"/>
    </source>
</evidence>
<keyword evidence="7" id="KW-0406">Ion transport</keyword>
<dbReference type="GO" id="GO:0006811">
    <property type="term" value="P:monoatomic ion transport"/>
    <property type="evidence" value="ECO:0007669"/>
    <property type="project" value="UniProtKB-KW"/>
</dbReference>
<keyword evidence="8" id="KW-0626">Porin</keyword>
<gene>
    <name evidence="13" type="ORF">DWV00_02575</name>
</gene>
<keyword evidence="4" id="KW-1134">Transmembrane beta strand</keyword>
<keyword evidence="3" id="KW-0813">Transport</keyword>
<dbReference type="OrthoDB" id="6975458at2"/>
<dbReference type="Gene3D" id="2.40.160.10">
    <property type="entry name" value="Porin"/>
    <property type="match status" value="1"/>
</dbReference>
<keyword evidence="10" id="KW-0998">Cell outer membrane</keyword>
<dbReference type="GO" id="GO:0009279">
    <property type="term" value="C:cell outer membrane"/>
    <property type="evidence" value="ECO:0007669"/>
    <property type="project" value="UniProtKB-SubCell"/>
</dbReference>